<comment type="caution">
    <text evidence="2">The sequence shown here is derived from an EMBL/GenBank/DDBJ whole genome shotgun (WGS) entry which is preliminary data.</text>
</comment>
<protein>
    <submittedName>
        <fullName evidence="2">Uncharacterized protein</fullName>
    </submittedName>
</protein>
<feature type="compositionally biased region" description="Polar residues" evidence="1">
    <location>
        <begin position="99"/>
        <end position="109"/>
    </location>
</feature>
<dbReference type="AlphaFoldDB" id="A0A830HFM0"/>
<evidence type="ECO:0000256" key="1">
    <source>
        <dbReference type="SAM" id="MobiDB-lite"/>
    </source>
</evidence>
<name>A0A830HFM0_9CHLO</name>
<proteinExistence type="predicted"/>
<dbReference type="EMBL" id="BNJQ01000007">
    <property type="protein sequence ID" value="GHP04431.1"/>
    <property type="molecule type" value="Genomic_DNA"/>
</dbReference>
<evidence type="ECO:0000313" key="2">
    <source>
        <dbReference type="EMBL" id="GHP04431.1"/>
    </source>
</evidence>
<sequence length="204" mass="21688">MTRVLHGLMHEACQADASRLAAANGRNTERARRAMVSTIAAEADAEAERLAKAGQTYAFAPPAGGAHARTRAQPQDAAKTLNEPDDSDGDDDRTRDSRQNSPGPTQLLSGQAPPLRILPHPDPPNADASLLANATWRDAAAAGALAQAERRALRQLFSSCSVPAWRDDAHVLLDDAVDGESRRQRPVSSASDGSLVTWQVERAA</sequence>
<dbReference type="Proteomes" id="UP000660262">
    <property type="component" value="Unassembled WGS sequence"/>
</dbReference>
<reference evidence="2" key="1">
    <citation type="submission" date="2020-10" db="EMBL/GenBank/DDBJ databases">
        <title>Unveiling of a novel bifunctional photoreceptor, Dualchrome1, isolated from a cosmopolitan green alga.</title>
        <authorList>
            <person name="Suzuki S."/>
            <person name="Kawachi M."/>
        </authorList>
    </citation>
    <scope>NUCLEOTIDE SEQUENCE</scope>
    <source>
        <strain evidence="2">NIES 2893</strain>
    </source>
</reference>
<gene>
    <name evidence="2" type="ORF">PPROV_000318500</name>
</gene>
<keyword evidence="3" id="KW-1185">Reference proteome</keyword>
<accession>A0A830HFM0</accession>
<organism evidence="2 3">
    <name type="scientific">Pycnococcus provasolii</name>
    <dbReference type="NCBI Taxonomy" id="41880"/>
    <lineage>
        <taxon>Eukaryota</taxon>
        <taxon>Viridiplantae</taxon>
        <taxon>Chlorophyta</taxon>
        <taxon>Pseudoscourfieldiophyceae</taxon>
        <taxon>Pseudoscourfieldiales</taxon>
        <taxon>Pycnococcaceae</taxon>
        <taxon>Pycnococcus</taxon>
    </lineage>
</organism>
<evidence type="ECO:0000313" key="3">
    <source>
        <dbReference type="Proteomes" id="UP000660262"/>
    </source>
</evidence>
<feature type="region of interest" description="Disordered" evidence="1">
    <location>
        <begin position="61"/>
        <end position="128"/>
    </location>
</feature>